<keyword evidence="2" id="KW-1185">Reference proteome</keyword>
<evidence type="ECO:0000313" key="1">
    <source>
        <dbReference type="EMBL" id="KAF2222709.1"/>
    </source>
</evidence>
<dbReference type="AlphaFoldDB" id="A0A6A6GAT1"/>
<sequence length="190" mass="20915">MKMWKSRPSYTNDEHESYWTIIPQKILQGLQASHCRPIFASRISRCGNSPVRPGPPSAWHIAETHRRIHSQRISIPIEAAYQSIVRGNRQNTSAFPWRKCGGHDPGGGAAKKYNHFIPPGQDLFLPCCSPRSVLTVACRSLRKHGKAPLCSALLRFTHACSASCSGRPLMSVGLAHFLAIRSAPIGLDPG</sequence>
<evidence type="ECO:0000313" key="2">
    <source>
        <dbReference type="Proteomes" id="UP000799538"/>
    </source>
</evidence>
<gene>
    <name evidence="1" type="ORF">BDZ85DRAFT_131281</name>
</gene>
<organism evidence="1 2">
    <name type="scientific">Elsinoe ampelina</name>
    <dbReference type="NCBI Taxonomy" id="302913"/>
    <lineage>
        <taxon>Eukaryota</taxon>
        <taxon>Fungi</taxon>
        <taxon>Dikarya</taxon>
        <taxon>Ascomycota</taxon>
        <taxon>Pezizomycotina</taxon>
        <taxon>Dothideomycetes</taxon>
        <taxon>Dothideomycetidae</taxon>
        <taxon>Myriangiales</taxon>
        <taxon>Elsinoaceae</taxon>
        <taxon>Elsinoe</taxon>
    </lineage>
</organism>
<protein>
    <submittedName>
        <fullName evidence="1">Uncharacterized protein</fullName>
    </submittedName>
</protein>
<dbReference type="Proteomes" id="UP000799538">
    <property type="component" value="Unassembled WGS sequence"/>
</dbReference>
<dbReference type="EMBL" id="ML992508">
    <property type="protein sequence ID" value="KAF2222709.1"/>
    <property type="molecule type" value="Genomic_DNA"/>
</dbReference>
<proteinExistence type="predicted"/>
<accession>A0A6A6GAT1</accession>
<name>A0A6A6GAT1_9PEZI</name>
<reference evidence="2" key="1">
    <citation type="journal article" date="2020" name="Stud. Mycol.">
        <title>101 Dothideomycetes genomes: A test case for predicting lifestyles and emergence of pathogens.</title>
        <authorList>
            <person name="Haridas S."/>
            <person name="Albert R."/>
            <person name="Binder M."/>
            <person name="Bloem J."/>
            <person name="LaButti K."/>
            <person name="Salamov A."/>
            <person name="Andreopoulos B."/>
            <person name="Baker S."/>
            <person name="Barry K."/>
            <person name="Bills G."/>
            <person name="Bluhm B."/>
            <person name="Cannon C."/>
            <person name="Castanera R."/>
            <person name="Culley D."/>
            <person name="Daum C."/>
            <person name="Ezra D."/>
            <person name="Gonzalez J."/>
            <person name="Henrissat B."/>
            <person name="Kuo A."/>
            <person name="Liang C."/>
            <person name="Lipzen A."/>
            <person name="Lutzoni F."/>
            <person name="Magnuson J."/>
            <person name="Mondo S."/>
            <person name="Nolan M."/>
            <person name="Ohm R."/>
            <person name="Pangilinan J."/>
            <person name="Park H.-J."/>
            <person name="Ramirez L."/>
            <person name="Alfaro M."/>
            <person name="Sun H."/>
            <person name="Tritt A."/>
            <person name="Yoshinaga Y."/>
            <person name="Zwiers L.-H."/>
            <person name="Turgeon B."/>
            <person name="Goodwin S."/>
            <person name="Spatafora J."/>
            <person name="Crous P."/>
            <person name="Grigoriev I."/>
        </authorList>
    </citation>
    <scope>NUCLEOTIDE SEQUENCE [LARGE SCALE GENOMIC DNA]</scope>
    <source>
        <strain evidence="2">CECT 20119</strain>
    </source>
</reference>